<dbReference type="Proteomes" id="UP001271789">
    <property type="component" value="Unassembled WGS sequence"/>
</dbReference>
<comment type="caution">
    <text evidence="1">The sequence shown here is derived from an EMBL/GenBank/DDBJ whole genome shotgun (WGS) entry which is preliminary data.</text>
</comment>
<protein>
    <recommendedName>
        <fullName evidence="3">DUF169 domain-containing protein</fullName>
    </recommendedName>
</protein>
<evidence type="ECO:0000313" key="2">
    <source>
        <dbReference type="Proteomes" id="UP001271789"/>
    </source>
</evidence>
<organism evidence="1 2">
    <name type="scientific">Methanolapillus africanus</name>
    <dbReference type="NCBI Taxonomy" id="3028297"/>
    <lineage>
        <taxon>Archaea</taxon>
        <taxon>Methanobacteriati</taxon>
        <taxon>Methanobacteriota</taxon>
        <taxon>Stenosarchaea group</taxon>
        <taxon>Methanomicrobia</taxon>
        <taxon>Methanosarcinales</taxon>
        <taxon>Methanosarcinaceae</taxon>
        <taxon>Methanolapillus</taxon>
    </lineage>
</organism>
<dbReference type="RefSeq" id="WP_338100275.1">
    <property type="nucleotide sequence ID" value="NZ_JAWDKD010000026.1"/>
</dbReference>
<reference evidence="1" key="1">
    <citation type="submission" date="2023-06" db="EMBL/GenBank/DDBJ databases">
        <title>Genome sequence of Methanosarcinaceae archaeon Ag5.</title>
        <authorList>
            <person name="Protasov E."/>
            <person name="Platt K."/>
            <person name="Poehlein A."/>
            <person name="Daniel R."/>
            <person name="Brune A."/>
        </authorList>
    </citation>
    <scope>NUCLEOTIDE SEQUENCE</scope>
    <source>
        <strain evidence="1">Ag5</strain>
    </source>
</reference>
<evidence type="ECO:0008006" key="3">
    <source>
        <dbReference type="Google" id="ProtNLM"/>
    </source>
</evidence>
<dbReference type="EMBL" id="JAWDKD010000026">
    <property type="protein sequence ID" value="MDV0447827.1"/>
    <property type="molecule type" value="Genomic_DNA"/>
</dbReference>
<dbReference type="AlphaFoldDB" id="A0AAE4MLL5"/>
<dbReference type="InterPro" id="IPR003748">
    <property type="entry name" value="DUF169"/>
</dbReference>
<sequence>MEIITFIQNYKEAFGESAELPVAFWYSNTPVAQTEKITGCFFKEMRNVRDGKPAGLNAENISCPGGKFYTGFTEMPPFVPNFVSGKEKYKETPELVIDFLNQLDVQRARKKYLNLARVDQVERFDDVEGIIFFATPDMLSGLASWAYFDNNSDGAVTSKFGAGCSSVIAEAVAENNRNGRRTFIGLFDPSVRPHIEKNVLSFTIPMSRFKEMYGTMRNCCLIGTADWDKMRDRINKV</sequence>
<name>A0AAE4MLL5_9EURY</name>
<gene>
    <name evidence="1" type="ORF">MsAg5_17440</name>
</gene>
<accession>A0AAE4MLL5</accession>
<dbReference type="Pfam" id="PF02596">
    <property type="entry name" value="DUF169"/>
    <property type="match status" value="1"/>
</dbReference>
<proteinExistence type="predicted"/>
<keyword evidence="2" id="KW-1185">Reference proteome</keyword>
<evidence type="ECO:0000313" key="1">
    <source>
        <dbReference type="EMBL" id="MDV0447827.1"/>
    </source>
</evidence>